<dbReference type="Proteomes" id="UP000093281">
    <property type="component" value="Unassembled WGS sequence"/>
</dbReference>
<feature type="domain" description="DNA methylase adenine-specific" evidence="8">
    <location>
        <begin position="303"/>
        <end position="597"/>
    </location>
</feature>
<dbReference type="GO" id="GO:0009307">
    <property type="term" value="P:DNA restriction-modification system"/>
    <property type="evidence" value="ECO:0007669"/>
    <property type="project" value="UniProtKB-KW"/>
</dbReference>
<dbReference type="RefSeq" id="WP_066185644.1">
    <property type="nucleotide sequence ID" value="NZ_LCUJ01000002.1"/>
</dbReference>
<accession>A0A1C0B7S6</accession>
<name>A0A1C0B7S6_9BACT</name>
<reference evidence="10" key="1">
    <citation type="submission" date="2015-05" db="EMBL/GenBank/DDBJ databases">
        <authorList>
            <person name="Rovetto F."/>
            <person name="Cocolin L."/>
            <person name="Illeghems K."/>
            <person name="Van Nieuwerburgh F."/>
            <person name="Houf K."/>
        </authorList>
    </citation>
    <scope>NUCLEOTIDE SEQUENCE [LARGE SCALE GENOMIC DNA]</scope>
    <source>
        <strain evidence="10">DU22</strain>
    </source>
</reference>
<keyword evidence="5" id="KW-0949">S-adenosyl-L-methionine</keyword>
<dbReference type="AlphaFoldDB" id="A0A1C0B7S6"/>
<protein>
    <recommendedName>
        <fullName evidence="2">site-specific DNA-methyltransferase (adenine-specific)</fullName>
        <ecNumber evidence="2">2.1.1.72</ecNumber>
    </recommendedName>
</protein>
<dbReference type="GO" id="GO:0009007">
    <property type="term" value="F:site-specific DNA-methyltransferase (adenine-specific) activity"/>
    <property type="evidence" value="ECO:0007669"/>
    <property type="project" value="UniProtKB-EC"/>
</dbReference>
<dbReference type="InterPro" id="IPR029063">
    <property type="entry name" value="SAM-dependent_MTases_sf"/>
</dbReference>
<dbReference type="PANTHER" id="PTHR42933:SF1">
    <property type="entry name" value="SITE-SPECIFIC DNA-METHYLTRANSFERASE (ADENINE-SPECIFIC)"/>
    <property type="match status" value="1"/>
</dbReference>
<keyword evidence="4" id="KW-0808">Transferase</keyword>
<dbReference type="PANTHER" id="PTHR42933">
    <property type="entry name" value="SLR6095 PROTEIN"/>
    <property type="match status" value="1"/>
</dbReference>
<organism evidence="9 10">
    <name type="scientific">Aliarcobacter thereius</name>
    <dbReference type="NCBI Taxonomy" id="544718"/>
    <lineage>
        <taxon>Bacteria</taxon>
        <taxon>Pseudomonadati</taxon>
        <taxon>Campylobacterota</taxon>
        <taxon>Epsilonproteobacteria</taxon>
        <taxon>Campylobacterales</taxon>
        <taxon>Arcobacteraceae</taxon>
        <taxon>Aliarcobacter</taxon>
    </lineage>
</organism>
<gene>
    <name evidence="9" type="primary">bcgIA</name>
    <name evidence="9" type="ORF">AAX29_00689</name>
</gene>
<dbReference type="EC" id="2.1.1.72" evidence="2"/>
<evidence type="ECO:0000256" key="2">
    <source>
        <dbReference type="ARBA" id="ARBA00011900"/>
    </source>
</evidence>
<evidence type="ECO:0000313" key="9">
    <source>
        <dbReference type="EMBL" id="OCL99644.1"/>
    </source>
</evidence>
<dbReference type="PATRIC" id="fig|544718.51.peg.675"/>
<evidence type="ECO:0000256" key="6">
    <source>
        <dbReference type="ARBA" id="ARBA00022747"/>
    </source>
</evidence>
<keyword evidence="6" id="KW-0680">Restriction system</keyword>
<comment type="caution">
    <text evidence="9">The sequence shown here is derived from an EMBL/GenBank/DDBJ whole genome shotgun (WGS) entry which is preliminary data.</text>
</comment>
<evidence type="ECO:0000259" key="8">
    <source>
        <dbReference type="Pfam" id="PF02384"/>
    </source>
</evidence>
<dbReference type="PRINTS" id="PR00507">
    <property type="entry name" value="N12N6MTFRASE"/>
</dbReference>
<dbReference type="EMBL" id="LCUJ01000002">
    <property type="protein sequence ID" value="OCL99644.1"/>
    <property type="molecule type" value="Genomic_DNA"/>
</dbReference>
<keyword evidence="9" id="KW-0378">Hydrolase</keyword>
<dbReference type="GO" id="GO:0016787">
    <property type="term" value="F:hydrolase activity"/>
    <property type="evidence" value="ECO:0007669"/>
    <property type="project" value="UniProtKB-KW"/>
</dbReference>
<dbReference type="InterPro" id="IPR003356">
    <property type="entry name" value="DNA_methylase_A-5"/>
</dbReference>
<dbReference type="Gene3D" id="3.40.50.150">
    <property type="entry name" value="Vaccinia Virus protein VP39"/>
    <property type="match status" value="1"/>
</dbReference>
<evidence type="ECO:0000313" key="10">
    <source>
        <dbReference type="Proteomes" id="UP000093281"/>
    </source>
</evidence>
<evidence type="ECO:0000256" key="4">
    <source>
        <dbReference type="ARBA" id="ARBA00022679"/>
    </source>
</evidence>
<evidence type="ECO:0000256" key="7">
    <source>
        <dbReference type="ARBA" id="ARBA00047942"/>
    </source>
</evidence>
<evidence type="ECO:0000256" key="5">
    <source>
        <dbReference type="ARBA" id="ARBA00022691"/>
    </source>
</evidence>
<dbReference type="GO" id="GO:0003677">
    <property type="term" value="F:DNA binding"/>
    <property type="evidence" value="ECO:0007669"/>
    <property type="project" value="InterPro"/>
</dbReference>
<dbReference type="GO" id="GO:0032259">
    <property type="term" value="P:methylation"/>
    <property type="evidence" value="ECO:0007669"/>
    <property type="project" value="UniProtKB-KW"/>
</dbReference>
<evidence type="ECO:0000256" key="3">
    <source>
        <dbReference type="ARBA" id="ARBA00022603"/>
    </source>
</evidence>
<dbReference type="SUPFAM" id="SSF53335">
    <property type="entry name" value="S-adenosyl-L-methionine-dependent methyltransferases"/>
    <property type="match status" value="1"/>
</dbReference>
<evidence type="ECO:0000256" key="1">
    <source>
        <dbReference type="ARBA" id="ARBA00006594"/>
    </source>
</evidence>
<dbReference type="InterPro" id="IPR051537">
    <property type="entry name" value="DNA_Adenine_Mtase"/>
</dbReference>
<sequence length="651" mass="74462">MAKKEVVTDLWVYELLKEANINLEPQGSTILEINEALKTASKSGSGKVGFPEYVGVVKDFLLVIENKASISKHIKLDENELISKEPKDVKDFAVNGALFYGQHLVKNTTYKKVLAFGISGNEKKHKISPIFIDETEFYRELPELESFISFNEKNIEEYYIREILKEETNKEKELAEILKDAAALHKDLRNYGNLEDKQKPLLVSGVLLALREVEFKGFNIDDLIGDDINTDGQKIYEAIEKNLQRAKVSPEVKKDKLLSQFALIKDTKILNEINKNLGKTPLKHYAEFLNEKIYKSIKYTKSSEDYLGRFYGEFMSYSGGDGQNLGIVLTPKHITDLFCDLVDIKYDDIVLDPTCGTGGFLVASMYHMLEKLEEEKNKSDITDSKYQNLQASIRQKQLHGFELQPYMFTIATTNMILRGDGKSTLFNDDFLAQNSSKLQLNQATVGMINPPYSQGSKQNTNLYEINFISHLLDSLAEGGRCIAIIPQSSMTGKTKEEQEIKENILKKHTLDGVITLNKDTFYGVGVMPCIAIFTAGEPHTKDKECKFIDFREDGYKVAPHIGLLETEQAKDKKQHLLDVWFDRMEAETKFCVKTTIEPNDEWLHSFYYFNDEIPTAEDFEKTIGDYLTFEFSMIMQNREYLFEEEDENVKS</sequence>
<keyword evidence="3" id="KW-0489">Methyltransferase</keyword>
<comment type="similarity">
    <text evidence="1">Belongs to the N(4)/N(6)-methyltransferase family.</text>
</comment>
<dbReference type="GO" id="GO:0008170">
    <property type="term" value="F:N-methyltransferase activity"/>
    <property type="evidence" value="ECO:0007669"/>
    <property type="project" value="InterPro"/>
</dbReference>
<dbReference type="Pfam" id="PF02384">
    <property type="entry name" value="N6_Mtase"/>
    <property type="match status" value="1"/>
</dbReference>
<dbReference type="OrthoDB" id="9761012at2"/>
<comment type="catalytic activity">
    <reaction evidence="7">
        <text>a 2'-deoxyadenosine in DNA + S-adenosyl-L-methionine = an N(6)-methyl-2'-deoxyadenosine in DNA + S-adenosyl-L-homocysteine + H(+)</text>
        <dbReference type="Rhea" id="RHEA:15197"/>
        <dbReference type="Rhea" id="RHEA-COMP:12418"/>
        <dbReference type="Rhea" id="RHEA-COMP:12419"/>
        <dbReference type="ChEBI" id="CHEBI:15378"/>
        <dbReference type="ChEBI" id="CHEBI:57856"/>
        <dbReference type="ChEBI" id="CHEBI:59789"/>
        <dbReference type="ChEBI" id="CHEBI:90615"/>
        <dbReference type="ChEBI" id="CHEBI:90616"/>
        <dbReference type="EC" id="2.1.1.72"/>
    </reaction>
</comment>
<proteinExistence type="inferred from homology"/>